<dbReference type="GO" id="GO:0042073">
    <property type="term" value="P:intraciliary transport"/>
    <property type="evidence" value="ECO:0007669"/>
    <property type="project" value="TreeGrafter"/>
</dbReference>
<dbReference type="GO" id="GO:0005930">
    <property type="term" value="C:axoneme"/>
    <property type="evidence" value="ECO:0007669"/>
    <property type="project" value="TreeGrafter"/>
</dbReference>
<evidence type="ECO:0000313" key="7">
    <source>
        <dbReference type="Proteomes" id="UP001430953"/>
    </source>
</evidence>
<keyword evidence="2 3" id="KW-0175">Coiled coil</keyword>
<evidence type="ECO:0000256" key="4">
    <source>
        <dbReference type="SAM" id="MobiDB-lite"/>
    </source>
</evidence>
<feature type="compositionally biased region" description="Basic and acidic residues" evidence="4">
    <location>
        <begin position="400"/>
        <end position="416"/>
    </location>
</feature>
<dbReference type="EMBL" id="JADYXP020000020">
    <property type="protein sequence ID" value="KAL0104627.1"/>
    <property type="molecule type" value="Genomic_DNA"/>
</dbReference>
<evidence type="ECO:0000313" key="6">
    <source>
        <dbReference type="EMBL" id="KAL0104627.1"/>
    </source>
</evidence>
<evidence type="ECO:0000259" key="5">
    <source>
        <dbReference type="Pfam" id="PF15619"/>
    </source>
</evidence>
<feature type="compositionally biased region" description="Basic and acidic residues" evidence="4">
    <location>
        <begin position="62"/>
        <end position="74"/>
    </location>
</feature>
<comment type="similarity">
    <text evidence="1">Belongs to the LCA5 family.</text>
</comment>
<feature type="region of interest" description="Disordered" evidence="4">
    <location>
        <begin position="400"/>
        <end position="422"/>
    </location>
</feature>
<protein>
    <recommendedName>
        <fullName evidence="5">Lebercilin domain-containing protein</fullName>
    </recommendedName>
</protein>
<sequence length="874" mass="101472">MQTEASTLPVVQLNEHRTITRNTKPSLKDLTLESKKLSPCKNTLILVNKKCLNSLPGAPYRDSMKQSLSEDPKSYNKSNLGQRVMSAKMLRFKQLQNQLADAHYHLNELANENRLLKALQKRQDSALRRYEGANAELPKLINSHHEELRVLQTKYKKLKELHKNTCNLLKEKENELYSANSQNKHLLQLSKDRNLEEREKLQLQLSDMNYKMQQQQETIQLLHRKLALETKSLKHQLHVEISKHKDTQKNLQETIEKLKNLECLLDNREKRLYCNGQLPIYSKEKNLGSHSLTNLKDVSTSNLIKTSSRSRRSENNTSKDNLPSLDVLESNDDEKITKLTGNINHNRSIDHLKSETMASLQQIRKFRLQRSPHIRKNAYSMDDLRFRLKDLEKTALEDEKVTSTDYKEELQERDELNNDSNESGKLRKFFSRIKNQNSQKLEKKLRAEFNYSSDDGDSENASEYYIQSYDTPKKSRELFARLINSTDTSDTLEDAIKKTDYSDEEKEELNARLAKDLTFQKHEYKKSKLEVLHRRINDLYDSDSDTDHEETIPTNAESFINFKNDGFQANLSNNTNEFSKTFNGVIHSEYSTPDVDQSVKKLKGTELQRISDNTLNDIENIGTLQHISNKTWQEQQFLEDNEIDDSSMNIKKEDCTKDEGTKYLADKPICTEMYDKFDTDSTPEEIKNLPSLKENEVENQACEKESTINPSNKSDQPIDNLAKEYLKLETDEIIYHSNERTSNKNEINTEVQNKSDASLKDVNALSNNVPTFQTEQNHSAKSEMAELKQASDKKKVINFNKEKLLATMKAIDNNENIEFLSQGFKNHNVNRMQMMENLHRGLPAHSKPKRDIIRDIFEDNHIESKVRSTCSKSH</sequence>
<dbReference type="Pfam" id="PF15619">
    <property type="entry name" value="Lebercilin"/>
    <property type="match status" value="1"/>
</dbReference>
<feature type="region of interest" description="Disordered" evidence="4">
    <location>
        <begin position="303"/>
        <end position="326"/>
    </location>
</feature>
<evidence type="ECO:0000256" key="3">
    <source>
        <dbReference type="SAM" id="Coils"/>
    </source>
</evidence>
<dbReference type="AlphaFoldDB" id="A0AAW2ENA0"/>
<evidence type="ECO:0000256" key="2">
    <source>
        <dbReference type="ARBA" id="ARBA00023054"/>
    </source>
</evidence>
<dbReference type="PANTHER" id="PTHR16650">
    <property type="entry name" value="C21ORF13-RELATED"/>
    <property type="match status" value="1"/>
</dbReference>
<feature type="coiled-coil region" evidence="3">
    <location>
        <begin position="92"/>
        <end position="271"/>
    </location>
</feature>
<organism evidence="6 7">
    <name type="scientific">Cardiocondyla obscurior</name>
    <dbReference type="NCBI Taxonomy" id="286306"/>
    <lineage>
        <taxon>Eukaryota</taxon>
        <taxon>Metazoa</taxon>
        <taxon>Ecdysozoa</taxon>
        <taxon>Arthropoda</taxon>
        <taxon>Hexapoda</taxon>
        <taxon>Insecta</taxon>
        <taxon>Pterygota</taxon>
        <taxon>Neoptera</taxon>
        <taxon>Endopterygota</taxon>
        <taxon>Hymenoptera</taxon>
        <taxon>Apocrita</taxon>
        <taxon>Aculeata</taxon>
        <taxon>Formicoidea</taxon>
        <taxon>Formicidae</taxon>
        <taxon>Myrmicinae</taxon>
        <taxon>Cardiocondyla</taxon>
    </lineage>
</organism>
<feature type="region of interest" description="Disordered" evidence="4">
    <location>
        <begin position="58"/>
        <end position="78"/>
    </location>
</feature>
<reference evidence="6 7" key="1">
    <citation type="submission" date="2023-03" db="EMBL/GenBank/DDBJ databases">
        <title>High recombination rates correlate with genetic variation in Cardiocondyla obscurior ants.</title>
        <authorList>
            <person name="Errbii M."/>
        </authorList>
    </citation>
    <scope>NUCLEOTIDE SEQUENCE [LARGE SCALE GENOMIC DNA]</scope>
    <source>
        <strain evidence="6">Alpha-2009</strain>
        <tissue evidence="6">Whole body</tissue>
    </source>
</reference>
<dbReference type="InterPro" id="IPR028933">
    <property type="entry name" value="Lebercilin_dom"/>
</dbReference>
<name>A0AAW2ENA0_9HYME</name>
<dbReference type="InterPro" id="IPR026188">
    <property type="entry name" value="Lebercilin-like"/>
</dbReference>
<proteinExistence type="inferred from homology"/>
<gene>
    <name evidence="6" type="ORF">PUN28_017397</name>
</gene>
<keyword evidence="7" id="KW-1185">Reference proteome</keyword>
<accession>A0AAW2ENA0</accession>
<dbReference type="Proteomes" id="UP001430953">
    <property type="component" value="Unassembled WGS sequence"/>
</dbReference>
<evidence type="ECO:0000256" key="1">
    <source>
        <dbReference type="ARBA" id="ARBA00010229"/>
    </source>
</evidence>
<comment type="caution">
    <text evidence="6">The sequence shown here is derived from an EMBL/GenBank/DDBJ whole genome shotgun (WGS) entry which is preliminary data.</text>
</comment>
<dbReference type="PANTHER" id="PTHR16650:SF6">
    <property type="entry name" value="GH21622P"/>
    <property type="match status" value="1"/>
</dbReference>
<feature type="domain" description="Lebercilin" evidence="5">
    <location>
        <begin position="82"/>
        <end position="272"/>
    </location>
</feature>